<dbReference type="SUPFAM" id="SSF51735">
    <property type="entry name" value="NAD(P)-binding Rossmann-fold domains"/>
    <property type="match status" value="1"/>
</dbReference>
<dbReference type="GO" id="GO:0016491">
    <property type="term" value="F:oxidoreductase activity"/>
    <property type="evidence" value="ECO:0007669"/>
    <property type="project" value="UniProtKB-KW"/>
</dbReference>
<dbReference type="InterPro" id="IPR036291">
    <property type="entry name" value="NAD(P)-bd_dom_sf"/>
</dbReference>
<evidence type="ECO:0000256" key="2">
    <source>
        <dbReference type="ARBA" id="ARBA00023002"/>
    </source>
</evidence>
<dbReference type="PRINTS" id="PR00081">
    <property type="entry name" value="GDHRDH"/>
</dbReference>
<keyword evidence="4" id="KW-1185">Reference proteome</keyword>
<evidence type="ECO:0000256" key="1">
    <source>
        <dbReference type="ARBA" id="ARBA00006484"/>
    </source>
</evidence>
<sequence length="313" mass="34245">MPALTGFVNFNPEKDIGSLKGKVIFITGGTAGLGSESVQALAKHDPAHIYFSGRNARKGEALIEKIKRETPTASLTFIEIDLSSLASVKAGSRKFAHDRLDILICNAGIMEAPPELSKDGYEIHFATNHLGHAMLIREFLPLLVETTKTPGADVRVVILTSVGAGLHPKCGVDFQGVLTKQDSGIAKFQRYSVSKFANVVYASEIARRHPDITAVSVHPGVVETDLVLNLAPMMRRLVYIVNFMKGVSLLKPQQGALNQLWVAAGSRKDELVNGAYYEPVGVMCNHRMTAMMKNERFAGELWDWTEKALDQVD</sequence>
<reference evidence="3" key="1">
    <citation type="journal article" date="2021" name="IMA Fungus">
        <title>Genomic characterization of three marine fungi, including Emericellopsis atlantica sp. nov. with signatures of a generalist lifestyle and marine biomass degradation.</title>
        <authorList>
            <person name="Hagestad O.C."/>
            <person name="Hou L."/>
            <person name="Andersen J.H."/>
            <person name="Hansen E.H."/>
            <person name="Altermark B."/>
            <person name="Li C."/>
            <person name="Kuhnert E."/>
            <person name="Cox R.J."/>
            <person name="Crous P.W."/>
            <person name="Spatafora J.W."/>
            <person name="Lail K."/>
            <person name="Amirebrahimi M."/>
            <person name="Lipzen A."/>
            <person name="Pangilinan J."/>
            <person name="Andreopoulos W."/>
            <person name="Hayes R.D."/>
            <person name="Ng V."/>
            <person name="Grigoriev I.V."/>
            <person name="Jackson S.A."/>
            <person name="Sutton T.D.S."/>
            <person name="Dobson A.D.W."/>
            <person name="Rama T."/>
        </authorList>
    </citation>
    <scope>NUCLEOTIDE SEQUENCE</scope>
    <source>
        <strain evidence="3">TRa018bII</strain>
    </source>
</reference>
<dbReference type="PANTHER" id="PTHR24320:SF154">
    <property type="entry name" value="OXIDOREDUCTASE, SHORT-CHAIN DEHYDROGENASE_REDUCTASE FAMILY (AFU_ORTHOLOGUE AFUA_2G04560)"/>
    <property type="match status" value="1"/>
</dbReference>
<name>A0A9P7YSG4_9HELO</name>
<dbReference type="InterPro" id="IPR002347">
    <property type="entry name" value="SDR_fam"/>
</dbReference>
<dbReference type="OrthoDB" id="191139at2759"/>
<dbReference type="EMBL" id="MU251365">
    <property type="protein sequence ID" value="KAG9238811.1"/>
    <property type="molecule type" value="Genomic_DNA"/>
</dbReference>
<comment type="similarity">
    <text evidence="1">Belongs to the short-chain dehydrogenases/reductases (SDR) family.</text>
</comment>
<dbReference type="AlphaFoldDB" id="A0A9P7YSG4"/>
<evidence type="ECO:0008006" key="5">
    <source>
        <dbReference type="Google" id="ProtNLM"/>
    </source>
</evidence>
<dbReference type="PANTHER" id="PTHR24320">
    <property type="entry name" value="RETINOL DEHYDROGENASE"/>
    <property type="match status" value="1"/>
</dbReference>
<evidence type="ECO:0000313" key="4">
    <source>
        <dbReference type="Proteomes" id="UP000824998"/>
    </source>
</evidence>
<organism evidence="3 4">
    <name type="scientific">Amylocarpus encephaloides</name>
    <dbReference type="NCBI Taxonomy" id="45428"/>
    <lineage>
        <taxon>Eukaryota</taxon>
        <taxon>Fungi</taxon>
        <taxon>Dikarya</taxon>
        <taxon>Ascomycota</taxon>
        <taxon>Pezizomycotina</taxon>
        <taxon>Leotiomycetes</taxon>
        <taxon>Helotiales</taxon>
        <taxon>Helotiales incertae sedis</taxon>
        <taxon>Amylocarpus</taxon>
    </lineage>
</organism>
<comment type="caution">
    <text evidence="3">The sequence shown here is derived from an EMBL/GenBank/DDBJ whole genome shotgun (WGS) entry which is preliminary data.</text>
</comment>
<gene>
    <name evidence="3" type="ORF">BJ875DRAFT_450017</name>
</gene>
<accession>A0A9P7YSG4</accession>
<evidence type="ECO:0000313" key="3">
    <source>
        <dbReference type="EMBL" id="KAG9238811.1"/>
    </source>
</evidence>
<protein>
    <recommendedName>
        <fullName evidence="5">Oxidoreductase</fullName>
    </recommendedName>
</protein>
<proteinExistence type="inferred from homology"/>
<dbReference type="Proteomes" id="UP000824998">
    <property type="component" value="Unassembled WGS sequence"/>
</dbReference>
<dbReference type="Gene3D" id="3.40.50.720">
    <property type="entry name" value="NAD(P)-binding Rossmann-like Domain"/>
    <property type="match status" value="1"/>
</dbReference>
<keyword evidence="2" id="KW-0560">Oxidoreductase</keyword>
<dbReference type="Pfam" id="PF00106">
    <property type="entry name" value="adh_short"/>
    <property type="match status" value="1"/>
</dbReference>